<dbReference type="InterPro" id="IPR028994">
    <property type="entry name" value="Integrin_alpha_N"/>
</dbReference>
<dbReference type="EMBL" id="UINC01010135">
    <property type="protein sequence ID" value="SVA45203.1"/>
    <property type="molecule type" value="Genomic_DNA"/>
</dbReference>
<reference evidence="1" key="1">
    <citation type="submission" date="2018-05" db="EMBL/GenBank/DDBJ databases">
        <authorList>
            <person name="Lanie J.A."/>
            <person name="Ng W.-L."/>
            <person name="Kazmierczak K.M."/>
            <person name="Andrzejewski T.M."/>
            <person name="Davidsen T.M."/>
            <person name="Wayne K.J."/>
            <person name="Tettelin H."/>
            <person name="Glass J.I."/>
            <person name="Rusch D."/>
            <person name="Podicherti R."/>
            <person name="Tsui H.-C.T."/>
            <person name="Winkler M.E."/>
        </authorList>
    </citation>
    <scope>NUCLEOTIDE SEQUENCE</scope>
</reference>
<sequence>MSLSGLFGKDNFSITEFSLPSEVSTVFIEDWNGNGRKDILVLTDSLWYIYFQSHDGWKPENADLVFPPPQAAIVYDFGNVDDKSDNELVYFSTAGVFKVKIGSPNSEPILLFKTKTLFDQFHDSLSKKEDGFSGKRFTFLMEFKKGKTDIVVPTLEGFEIWERNETFQFSHKLGGVGSREIKSLNAVGISGVYTINNYRLIDVNKDGEKEFMFNNDDHFSIYLKNPSTQSPEKLDIPFPETLLKKSKKEKPATISKLEDINNDGVVDIIATKIATQSLFSFRTHIQTYFGAMDTSQFPPILTYFDSPGHVAVVEGISPEGFHPDFNLDGKPEMVVSYVELSLMQIIKVLVTKTVNFNLDVYSIDKSGLYGKTPEKQIAFSMFFSLASSEGSTTGSTMLNMNADFNGDDINDLIVMSDDDELTIILGDEKDYFDYDHSIEFESDILKKHFRTKFEDLNSDKKTDLIMIFPEERQIMLLESDIE</sequence>
<gene>
    <name evidence="1" type="ORF">METZ01_LOCUS98057</name>
</gene>
<evidence type="ECO:0000313" key="1">
    <source>
        <dbReference type="EMBL" id="SVA45203.1"/>
    </source>
</evidence>
<accession>A0A381W001</accession>
<name>A0A381W001_9ZZZZ</name>
<proteinExistence type="predicted"/>
<organism evidence="1">
    <name type="scientific">marine metagenome</name>
    <dbReference type="NCBI Taxonomy" id="408172"/>
    <lineage>
        <taxon>unclassified sequences</taxon>
        <taxon>metagenomes</taxon>
        <taxon>ecological metagenomes</taxon>
    </lineage>
</organism>
<dbReference type="SUPFAM" id="SSF69318">
    <property type="entry name" value="Integrin alpha N-terminal domain"/>
    <property type="match status" value="1"/>
</dbReference>
<evidence type="ECO:0008006" key="2">
    <source>
        <dbReference type="Google" id="ProtNLM"/>
    </source>
</evidence>
<protein>
    <recommendedName>
        <fullName evidence="2">VCBS repeat-containing protein</fullName>
    </recommendedName>
</protein>
<dbReference type="AlphaFoldDB" id="A0A381W001"/>